<dbReference type="Gene3D" id="1.20.1270.180">
    <property type="match status" value="1"/>
</dbReference>
<gene>
    <name evidence="3" type="ORF">GGQ72_000014</name>
</gene>
<dbReference type="Pfam" id="PF07007">
    <property type="entry name" value="LprI"/>
    <property type="match status" value="1"/>
</dbReference>
<sequence length="139" mass="15678">MKLFLGLMLCGCVLLQDGPSSAEEKPNFDCENKNTQMEMNACAQEEYDAADKALNNQWKLTRKAMADWDKQLDADQRGAEAALLKGQRAWITYRDGQCDAEGFQARGGTLETMFYINCQTRLTKSRTQELKELAEPIGQ</sequence>
<feature type="domain" description="Lysozyme inhibitor LprI-like N-terminal" evidence="2">
    <location>
        <begin position="30"/>
        <end position="130"/>
    </location>
</feature>
<dbReference type="InterPro" id="IPR009739">
    <property type="entry name" value="LprI-like_N"/>
</dbReference>
<dbReference type="Proteomes" id="UP000519897">
    <property type="component" value="Unassembled WGS sequence"/>
</dbReference>
<evidence type="ECO:0000313" key="3">
    <source>
        <dbReference type="EMBL" id="MBB4141515.1"/>
    </source>
</evidence>
<name>A0A7W6LBW2_9HYPH</name>
<keyword evidence="4" id="KW-1185">Reference proteome</keyword>
<evidence type="ECO:0000313" key="4">
    <source>
        <dbReference type="Proteomes" id="UP000519897"/>
    </source>
</evidence>
<feature type="signal peptide" evidence="1">
    <location>
        <begin position="1"/>
        <end position="22"/>
    </location>
</feature>
<feature type="chain" id="PRO_5031164361" evidence="1">
    <location>
        <begin position="23"/>
        <end position="139"/>
    </location>
</feature>
<protein>
    <submittedName>
        <fullName evidence="3">Uncharacterized protein YecT (DUF1311 family)</fullName>
    </submittedName>
</protein>
<dbReference type="AlphaFoldDB" id="A0A7W6LBW2"/>
<evidence type="ECO:0000259" key="2">
    <source>
        <dbReference type="Pfam" id="PF07007"/>
    </source>
</evidence>
<dbReference type="PANTHER" id="PTHR39176:SF1">
    <property type="entry name" value="PERIPLASMIC PROTEIN"/>
    <property type="match status" value="1"/>
</dbReference>
<dbReference type="RefSeq" id="WP_156379100.1">
    <property type="nucleotide sequence ID" value="NZ_CP049250.1"/>
</dbReference>
<proteinExistence type="predicted"/>
<organism evidence="3 4">
    <name type="scientific">Rhizobium rhizoryzae</name>
    <dbReference type="NCBI Taxonomy" id="451876"/>
    <lineage>
        <taxon>Bacteria</taxon>
        <taxon>Pseudomonadati</taxon>
        <taxon>Pseudomonadota</taxon>
        <taxon>Alphaproteobacteria</taxon>
        <taxon>Hyphomicrobiales</taxon>
        <taxon>Rhizobiaceae</taxon>
        <taxon>Rhizobium/Agrobacterium group</taxon>
        <taxon>Rhizobium</taxon>
    </lineage>
</organism>
<dbReference type="EMBL" id="JACIEC010000001">
    <property type="protein sequence ID" value="MBB4141515.1"/>
    <property type="molecule type" value="Genomic_DNA"/>
</dbReference>
<accession>A0A7W6LBW2</accession>
<keyword evidence="1" id="KW-0732">Signal</keyword>
<evidence type="ECO:0000256" key="1">
    <source>
        <dbReference type="SAM" id="SignalP"/>
    </source>
</evidence>
<comment type="caution">
    <text evidence="3">The sequence shown here is derived from an EMBL/GenBank/DDBJ whole genome shotgun (WGS) entry which is preliminary data.</text>
</comment>
<reference evidence="3 4" key="1">
    <citation type="submission" date="2020-08" db="EMBL/GenBank/DDBJ databases">
        <title>Genomic Encyclopedia of Type Strains, Phase IV (KMG-IV): sequencing the most valuable type-strain genomes for metagenomic binning, comparative biology and taxonomic classification.</title>
        <authorList>
            <person name="Goeker M."/>
        </authorList>
    </citation>
    <scope>NUCLEOTIDE SEQUENCE [LARGE SCALE GENOMIC DNA]</scope>
    <source>
        <strain evidence="3 4">DSM 29514</strain>
    </source>
</reference>
<dbReference type="PANTHER" id="PTHR39176">
    <property type="entry name" value="PERIPLASMIC PROTEIN-RELATED"/>
    <property type="match status" value="1"/>
</dbReference>